<gene>
    <name evidence="1" type="primary">TIGD1</name>
    <name evidence="1" type="ORF">CDAR_408981</name>
</gene>
<dbReference type="EMBL" id="BPLQ01002494">
    <property type="protein sequence ID" value="GIX93470.1"/>
    <property type="molecule type" value="Genomic_DNA"/>
</dbReference>
<evidence type="ECO:0000313" key="2">
    <source>
        <dbReference type="Proteomes" id="UP001054837"/>
    </source>
</evidence>
<evidence type="ECO:0000313" key="1">
    <source>
        <dbReference type="EMBL" id="GIX93470.1"/>
    </source>
</evidence>
<sequence>MVGESASIDTEAAHRFHKIVEEDNYIAEQVYNVDEFALYRNKMPGRPYIAKNETSVTGFKASKVRITLFLCSNATGEHLIKQKLINHTLN</sequence>
<dbReference type="Proteomes" id="UP001054837">
    <property type="component" value="Unassembled WGS sequence"/>
</dbReference>
<protein>
    <submittedName>
        <fullName evidence="1">Tigger transposable element-derived protein 1</fullName>
    </submittedName>
</protein>
<accession>A0AAV4PBV8</accession>
<proteinExistence type="predicted"/>
<reference evidence="1 2" key="1">
    <citation type="submission" date="2021-06" db="EMBL/GenBank/DDBJ databases">
        <title>Caerostris darwini draft genome.</title>
        <authorList>
            <person name="Kono N."/>
            <person name="Arakawa K."/>
        </authorList>
    </citation>
    <scope>NUCLEOTIDE SEQUENCE [LARGE SCALE GENOMIC DNA]</scope>
</reference>
<name>A0AAV4PBV8_9ARAC</name>
<organism evidence="1 2">
    <name type="scientific">Caerostris darwini</name>
    <dbReference type="NCBI Taxonomy" id="1538125"/>
    <lineage>
        <taxon>Eukaryota</taxon>
        <taxon>Metazoa</taxon>
        <taxon>Ecdysozoa</taxon>
        <taxon>Arthropoda</taxon>
        <taxon>Chelicerata</taxon>
        <taxon>Arachnida</taxon>
        <taxon>Araneae</taxon>
        <taxon>Araneomorphae</taxon>
        <taxon>Entelegynae</taxon>
        <taxon>Araneoidea</taxon>
        <taxon>Araneidae</taxon>
        <taxon>Caerostris</taxon>
    </lineage>
</organism>
<dbReference type="AlphaFoldDB" id="A0AAV4PBV8"/>
<comment type="caution">
    <text evidence="1">The sequence shown here is derived from an EMBL/GenBank/DDBJ whole genome shotgun (WGS) entry which is preliminary data.</text>
</comment>
<keyword evidence="2" id="KW-1185">Reference proteome</keyword>